<dbReference type="InterPro" id="IPR000212">
    <property type="entry name" value="DNA_helicase_UvrD/REP"/>
</dbReference>
<organism evidence="1 2">
    <name type="scientific">Tetradesmus obliquus</name>
    <name type="common">Green alga</name>
    <name type="synonym">Acutodesmus obliquus</name>
    <dbReference type="NCBI Taxonomy" id="3088"/>
    <lineage>
        <taxon>Eukaryota</taxon>
        <taxon>Viridiplantae</taxon>
        <taxon>Chlorophyta</taxon>
        <taxon>core chlorophytes</taxon>
        <taxon>Chlorophyceae</taxon>
        <taxon>CS clade</taxon>
        <taxon>Sphaeropleales</taxon>
        <taxon>Scenedesmaceae</taxon>
        <taxon>Tetradesmus</taxon>
    </lineage>
</organism>
<protein>
    <recommendedName>
        <fullName evidence="3">DNA helicase</fullName>
    </recommendedName>
</protein>
<dbReference type="PANTHER" id="PTHR11070:SF30">
    <property type="entry name" value="F-BOX DNA HELICASE 1"/>
    <property type="match status" value="1"/>
</dbReference>
<gene>
    <name evidence="1" type="ORF">OEZ85_013826</name>
</gene>
<keyword evidence="2" id="KW-1185">Reference proteome</keyword>
<dbReference type="Proteomes" id="UP001244341">
    <property type="component" value="Chromosome 8b"/>
</dbReference>
<proteinExistence type="predicted"/>
<name>A0ABY8U620_TETOB</name>
<evidence type="ECO:0008006" key="3">
    <source>
        <dbReference type="Google" id="ProtNLM"/>
    </source>
</evidence>
<dbReference type="SUPFAM" id="SSF52540">
    <property type="entry name" value="P-loop containing nucleoside triphosphate hydrolases"/>
    <property type="match status" value="1"/>
</dbReference>
<evidence type="ECO:0000313" key="1">
    <source>
        <dbReference type="EMBL" id="WIA16899.1"/>
    </source>
</evidence>
<dbReference type="EMBL" id="CP126215">
    <property type="protein sequence ID" value="WIA16899.1"/>
    <property type="molecule type" value="Genomic_DNA"/>
</dbReference>
<accession>A0ABY8U620</accession>
<reference evidence="1 2" key="1">
    <citation type="submission" date="2023-05" db="EMBL/GenBank/DDBJ databases">
        <title>A 100% complete, gapless, phased diploid assembly of the Scenedesmus obliquus UTEX 3031 genome.</title>
        <authorList>
            <person name="Biondi T.C."/>
            <person name="Hanschen E.R."/>
            <person name="Kwon T."/>
            <person name="Eng W."/>
            <person name="Kruse C.P.S."/>
            <person name="Koehler S.I."/>
            <person name="Kunde Y."/>
            <person name="Gleasner C.D."/>
            <person name="You Mak K.T."/>
            <person name="Polle J."/>
            <person name="Hovde B.T."/>
            <person name="Starkenburg S.R."/>
        </authorList>
    </citation>
    <scope>NUCLEOTIDE SEQUENCE [LARGE SCALE GENOMIC DNA]</scope>
    <source>
        <strain evidence="1 2">DOE0152z</strain>
    </source>
</reference>
<sequence>MPRVYLSAEPGEDGGRGFLARVEQMCKLKRGTLEQHLQALRDSGANAHCEVFYKSWQELAKASEDGVLDAELQGAFDTVQRLGEERVEQAVAAIRAAKVADKSQADYIFSTCHKYKGEEEDWVQLADDFRPIAAGVDPNEDRDEYCLLFVAVTRAKKALVLNRDLQQLMSQQDPGQAPPLLLSKVSGDA</sequence>
<dbReference type="Gene3D" id="3.40.50.300">
    <property type="entry name" value="P-loop containing nucleotide triphosphate hydrolases"/>
    <property type="match status" value="1"/>
</dbReference>
<dbReference type="PANTHER" id="PTHR11070">
    <property type="entry name" value="UVRD / RECB / PCRA DNA HELICASE FAMILY MEMBER"/>
    <property type="match status" value="1"/>
</dbReference>
<dbReference type="InterPro" id="IPR027417">
    <property type="entry name" value="P-loop_NTPase"/>
</dbReference>
<evidence type="ECO:0000313" key="2">
    <source>
        <dbReference type="Proteomes" id="UP001244341"/>
    </source>
</evidence>